<protein>
    <recommendedName>
        <fullName evidence="2">Flavin reductase like domain-containing protein</fullName>
    </recommendedName>
</protein>
<dbReference type="GO" id="GO:0010181">
    <property type="term" value="F:FMN binding"/>
    <property type="evidence" value="ECO:0007669"/>
    <property type="project" value="InterPro"/>
</dbReference>
<dbReference type="Gene3D" id="2.30.110.10">
    <property type="entry name" value="Electron Transport, Fmn-binding Protein, Chain A"/>
    <property type="match status" value="1"/>
</dbReference>
<dbReference type="SUPFAM" id="SSF50475">
    <property type="entry name" value="FMN-binding split barrel"/>
    <property type="match status" value="1"/>
</dbReference>
<feature type="domain" description="Flavin reductase like" evidence="2">
    <location>
        <begin position="20"/>
        <end position="167"/>
    </location>
</feature>
<comment type="caution">
    <text evidence="3">The sequence shown here is derived from an EMBL/GenBank/DDBJ whole genome shotgun (WGS) entry which is preliminary data.</text>
</comment>
<dbReference type="InterPro" id="IPR012349">
    <property type="entry name" value="Split_barrel_FMN-bd"/>
</dbReference>
<organism evidence="3">
    <name type="scientific">marine sediment metagenome</name>
    <dbReference type="NCBI Taxonomy" id="412755"/>
    <lineage>
        <taxon>unclassified sequences</taxon>
        <taxon>metagenomes</taxon>
        <taxon>ecological metagenomes</taxon>
    </lineage>
</organism>
<dbReference type="SMART" id="SM00903">
    <property type="entry name" value="Flavin_Reduct"/>
    <property type="match status" value="1"/>
</dbReference>
<evidence type="ECO:0000256" key="1">
    <source>
        <dbReference type="ARBA" id="ARBA00023002"/>
    </source>
</evidence>
<name>A0A0F9XBA0_9ZZZZ</name>
<dbReference type="GO" id="GO:0006208">
    <property type="term" value="P:pyrimidine nucleobase catabolic process"/>
    <property type="evidence" value="ECO:0007669"/>
    <property type="project" value="TreeGrafter"/>
</dbReference>
<evidence type="ECO:0000313" key="3">
    <source>
        <dbReference type="EMBL" id="KKN96331.1"/>
    </source>
</evidence>
<dbReference type="AlphaFoldDB" id="A0A0F9XBA0"/>
<dbReference type="PANTHER" id="PTHR30466:SF1">
    <property type="entry name" value="FMN REDUCTASE (NADH) RUTF"/>
    <property type="match status" value="1"/>
</dbReference>
<dbReference type="InterPro" id="IPR050268">
    <property type="entry name" value="NADH-dep_flavin_reductase"/>
</dbReference>
<proteinExistence type="predicted"/>
<dbReference type="Pfam" id="PF01613">
    <property type="entry name" value="Flavin_Reduct"/>
    <property type="match status" value="1"/>
</dbReference>
<gene>
    <name evidence="3" type="ORF">LCGC14_0169240</name>
</gene>
<accession>A0A0F9XBA0</accession>
<evidence type="ECO:0000259" key="2">
    <source>
        <dbReference type="SMART" id="SM00903"/>
    </source>
</evidence>
<dbReference type="PANTHER" id="PTHR30466">
    <property type="entry name" value="FLAVIN REDUCTASE"/>
    <property type="match status" value="1"/>
</dbReference>
<keyword evidence="1" id="KW-0560">Oxidoreductase</keyword>
<sequence length="168" mass="17989">MEYGLLTTSTIDRDSFRDAMSRFASAVHLVTTDGPAGRRGVTVSSACSVSDEPATLLVCLNTSSPANDRFENNGNFAVNLLSEDSEAIARTFAGEGQLESDARFAKGEWEVLQTGAPLLVGSLAGFDCRILEAKIVATHRVLIGEVVAIRTGSKSPSLVYLDRTYRSL</sequence>
<dbReference type="GO" id="GO:0042602">
    <property type="term" value="F:riboflavin reductase (NADPH) activity"/>
    <property type="evidence" value="ECO:0007669"/>
    <property type="project" value="TreeGrafter"/>
</dbReference>
<reference evidence="3" key="1">
    <citation type="journal article" date="2015" name="Nature">
        <title>Complex archaea that bridge the gap between prokaryotes and eukaryotes.</title>
        <authorList>
            <person name="Spang A."/>
            <person name="Saw J.H."/>
            <person name="Jorgensen S.L."/>
            <person name="Zaremba-Niedzwiedzka K."/>
            <person name="Martijn J."/>
            <person name="Lind A.E."/>
            <person name="van Eijk R."/>
            <person name="Schleper C."/>
            <person name="Guy L."/>
            <person name="Ettema T.J."/>
        </authorList>
    </citation>
    <scope>NUCLEOTIDE SEQUENCE</scope>
</reference>
<dbReference type="EMBL" id="LAZR01000065">
    <property type="protein sequence ID" value="KKN96331.1"/>
    <property type="molecule type" value="Genomic_DNA"/>
</dbReference>
<dbReference type="InterPro" id="IPR002563">
    <property type="entry name" value="Flavin_Rdtase-like_dom"/>
</dbReference>